<feature type="domain" description="Glycosyltransferase 2-like" evidence="1">
    <location>
        <begin position="9"/>
        <end position="133"/>
    </location>
</feature>
<dbReference type="RefSeq" id="WP_168936047.1">
    <property type="nucleotide sequence ID" value="NZ_JABAFY010000037.1"/>
</dbReference>
<evidence type="ECO:0000313" key="2">
    <source>
        <dbReference type="EMBL" id="NME52725.1"/>
    </source>
</evidence>
<dbReference type="AlphaFoldDB" id="A0A848CDQ4"/>
<evidence type="ECO:0000313" key="3">
    <source>
        <dbReference type="Proteomes" id="UP000522333"/>
    </source>
</evidence>
<dbReference type="SUPFAM" id="SSF53448">
    <property type="entry name" value="Nucleotide-diphospho-sugar transferases"/>
    <property type="match status" value="1"/>
</dbReference>
<dbReference type="Gene3D" id="3.90.550.10">
    <property type="entry name" value="Spore Coat Polysaccharide Biosynthesis Protein SpsA, Chain A"/>
    <property type="match status" value="1"/>
</dbReference>
<organism evidence="2 3">
    <name type="scientific">Desulfovibrio piger</name>
    <dbReference type="NCBI Taxonomy" id="901"/>
    <lineage>
        <taxon>Bacteria</taxon>
        <taxon>Pseudomonadati</taxon>
        <taxon>Thermodesulfobacteriota</taxon>
        <taxon>Desulfovibrionia</taxon>
        <taxon>Desulfovibrionales</taxon>
        <taxon>Desulfovibrionaceae</taxon>
        <taxon>Desulfovibrio</taxon>
    </lineage>
</organism>
<comment type="caution">
    <text evidence="2">The sequence shown here is derived from an EMBL/GenBank/DDBJ whole genome shotgun (WGS) entry which is preliminary data.</text>
</comment>
<name>A0A848CDQ4_9BACT</name>
<dbReference type="InterPro" id="IPR001173">
    <property type="entry name" value="Glyco_trans_2-like"/>
</dbReference>
<protein>
    <submittedName>
        <fullName evidence="2">Glycosyltransferase</fullName>
    </submittedName>
</protein>
<evidence type="ECO:0000259" key="1">
    <source>
        <dbReference type="Pfam" id="PF00535"/>
    </source>
</evidence>
<keyword evidence="2" id="KW-0808">Transferase</keyword>
<sequence>MKNIPHIYIVTPCFNAAKTLENTIKSIISQAGDFIIHYHIQDGKSTDNTSDILYYYSQLINDKKYEHIYFTFTSEKDNGMYDAINKGFNSLSIPQNALMGWLNADDTLCPGVLAKLCSAAKAFPHFHWFGGIPLIIEENGVTCLGRQDYSYPQELLATGACDGLHWRTIQQEGTFWKKWLWDTAGGLDSSFRLAGDWDLWRRMAKYEPYIQFTFPMAAFHRRTGQLSSNIAQYHAEIEQRCPYEERKNALRLFIKHIKNKFFYSCEYREKWIVNKYRYRLSKKDYLDLFFSQHGLYFMHNLCIHILKIIKIISRYL</sequence>
<dbReference type="EMBL" id="JABAFY010000037">
    <property type="protein sequence ID" value="NME52725.1"/>
    <property type="molecule type" value="Genomic_DNA"/>
</dbReference>
<dbReference type="PANTHER" id="PTHR22916:SF65">
    <property type="entry name" value="SLR1065 PROTEIN"/>
    <property type="match status" value="1"/>
</dbReference>
<dbReference type="Pfam" id="PF00535">
    <property type="entry name" value="Glycos_transf_2"/>
    <property type="match status" value="1"/>
</dbReference>
<reference evidence="2 3" key="1">
    <citation type="submission" date="2020-04" db="EMBL/GenBank/DDBJ databases">
        <authorList>
            <person name="Hitch T.C.A."/>
            <person name="Wylensek D."/>
            <person name="Clavel T."/>
        </authorList>
    </citation>
    <scope>NUCLEOTIDE SEQUENCE [LARGE SCALE GENOMIC DNA]</scope>
    <source>
        <strain evidence="2 3">PG-251-APC-1</strain>
    </source>
</reference>
<dbReference type="GO" id="GO:0016758">
    <property type="term" value="F:hexosyltransferase activity"/>
    <property type="evidence" value="ECO:0007669"/>
    <property type="project" value="UniProtKB-ARBA"/>
</dbReference>
<dbReference type="InterPro" id="IPR029044">
    <property type="entry name" value="Nucleotide-diphossugar_trans"/>
</dbReference>
<dbReference type="PANTHER" id="PTHR22916">
    <property type="entry name" value="GLYCOSYLTRANSFERASE"/>
    <property type="match status" value="1"/>
</dbReference>
<gene>
    <name evidence="2" type="ORF">HF854_09400</name>
</gene>
<accession>A0A848CDQ4</accession>
<proteinExistence type="predicted"/>
<dbReference type="Proteomes" id="UP000522333">
    <property type="component" value="Unassembled WGS sequence"/>
</dbReference>